<sequence>MRICALVVLVEVLPEPACVASAVLLATVFSLKFYCIVWLGCILVRFSQDVSWRFWWRFSPKLPGVCFGHRVVPLTVCLAVALA</sequence>
<keyword evidence="3" id="KW-1185">Reference proteome</keyword>
<evidence type="ECO:0000313" key="3">
    <source>
        <dbReference type="Proteomes" id="UP000652761"/>
    </source>
</evidence>
<keyword evidence="1" id="KW-0812">Transmembrane</keyword>
<accession>A0A843V5H6</accession>
<feature type="transmembrane region" description="Helical" evidence="1">
    <location>
        <begin position="24"/>
        <end position="44"/>
    </location>
</feature>
<comment type="caution">
    <text evidence="2">The sequence shown here is derived from an EMBL/GenBank/DDBJ whole genome shotgun (WGS) entry which is preliminary data.</text>
</comment>
<dbReference type="Proteomes" id="UP000652761">
    <property type="component" value="Unassembled WGS sequence"/>
</dbReference>
<feature type="non-terminal residue" evidence="2">
    <location>
        <position position="83"/>
    </location>
</feature>
<reference evidence="2" key="1">
    <citation type="submission" date="2017-07" db="EMBL/GenBank/DDBJ databases">
        <title>Taro Niue Genome Assembly and Annotation.</title>
        <authorList>
            <person name="Atibalentja N."/>
            <person name="Keating K."/>
            <person name="Fields C.J."/>
        </authorList>
    </citation>
    <scope>NUCLEOTIDE SEQUENCE</scope>
    <source>
        <strain evidence="2">Niue_2</strain>
        <tissue evidence="2">Leaf</tissue>
    </source>
</reference>
<keyword evidence="1" id="KW-0472">Membrane</keyword>
<evidence type="ECO:0000313" key="2">
    <source>
        <dbReference type="EMBL" id="MQL90506.1"/>
    </source>
</evidence>
<dbReference type="AlphaFoldDB" id="A0A843V5H6"/>
<name>A0A843V5H6_COLES</name>
<evidence type="ECO:0000256" key="1">
    <source>
        <dbReference type="SAM" id="Phobius"/>
    </source>
</evidence>
<organism evidence="2 3">
    <name type="scientific">Colocasia esculenta</name>
    <name type="common">Wild taro</name>
    <name type="synonym">Arum esculentum</name>
    <dbReference type="NCBI Taxonomy" id="4460"/>
    <lineage>
        <taxon>Eukaryota</taxon>
        <taxon>Viridiplantae</taxon>
        <taxon>Streptophyta</taxon>
        <taxon>Embryophyta</taxon>
        <taxon>Tracheophyta</taxon>
        <taxon>Spermatophyta</taxon>
        <taxon>Magnoliopsida</taxon>
        <taxon>Liliopsida</taxon>
        <taxon>Araceae</taxon>
        <taxon>Aroideae</taxon>
        <taxon>Colocasieae</taxon>
        <taxon>Colocasia</taxon>
    </lineage>
</organism>
<dbReference type="EMBL" id="NMUH01001247">
    <property type="protein sequence ID" value="MQL90506.1"/>
    <property type="molecule type" value="Genomic_DNA"/>
</dbReference>
<protein>
    <submittedName>
        <fullName evidence="2">Uncharacterized protein</fullName>
    </submittedName>
</protein>
<keyword evidence="1" id="KW-1133">Transmembrane helix</keyword>
<proteinExistence type="predicted"/>
<gene>
    <name evidence="2" type="ORF">Taro_023088</name>
</gene>